<gene>
    <name evidence="4" type="ORF">L0N08_24920</name>
</gene>
<sequence length="315" mass="34998">MDWMRFLRGTPAGDYVYQEAPYEEQVRRAADLLDQADAVLIGAGAGLSAAAGLVYGGRRFTDNFSEFIGRYGPVAMRDMYAAGFYPFPTQEERWAYWSRHAYVNRIEPPALPLYLKVFGMMRKREHFVLTTNVDHQFWKAGFKDEDIFATQGDYGLIQCAKACHPKTYDATGLFVRMDQAAKDCRIPSGMVPRCPACNGPMTMNLRCDGYFVEDGHWHQAAGRYGDFLKRAAGRRLALLELGVGFNTPAIIRFPFEKMLCENSGWSLIRLNLDDAAVPESLGSRAVGINMDLAVCLEDISAALGDRAGEGSGPGK</sequence>
<reference evidence="4" key="1">
    <citation type="submission" date="2022-01" db="EMBL/GenBank/DDBJ databases">
        <title>Collection of gut derived symbiotic bacterial strains cultured from healthy donors.</title>
        <authorList>
            <person name="Lin H."/>
            <person name="Kohout C."/>
            <person name="Waligurski E."/>
            <person name="Pamer E.G."/>
        </authorList>
    </citation>
    <scope>NUCLEOTIDE SEQUENCE</scope>
    <source>
        <strain evidence="4">DFI.6.55</strain>
    </source>
</reference>
<dbReference type="EMBL" id="JAKNGE010000041">
    <property type="protein sequence ID" value="MCG4748660.1"/>
    <property type="molecule type" value="Genomic_DNA"/>
</dbReference>
<dbReference type="InterPro" id="IPR026590">
    <property type="entry name" value="Ssirtuin_cat_dom"/>
</dbReference>
<dbReference type="RefSeq" id="WP_238053859.1">
    <property type="nucleotide sequence ID" value="NZ_JAKNGE010000041.1"/>
</dbReference>
<protein>
    <submittedName>
        <fullName evidence="4">Sir2 silent information regulator family NAD-dependent deacetylase</fullName>
    </submittedName>
</protein>
<keyword evidence="2" id="KW-0862">Zinc</keyword>
<dbReference type="SUPFAM" id="SSF52467">
    <property type="entry name" value="DHS-like NAD/FAD-binding domain"/>
    <property type="match status" value="1"/>
</dbReference>
<comment type="caution">
    <text evidence="2">Lacks conserved residue(s) required for the propagation of feature annotation.</text>
</comment>
<dbReference type="Gene3D" id="3.40.50.1220">
    <property type="entry name" value="TPP-binding domain"/>
    <property type="match status" value="1"/>
</dbReference>
<keyword evidence="2" id="KW-0479">Metal-binding</keyword>
<accession>A0AAW5C3P5</accession>
<feature type="binding site" evidence="2">
    <location>
        <position position="163"/>
    </location>
    <ligand>
        <name>Zn(2+)</name>
        <dbReference type="ChEBI" id="CHEBI:29105"/>
    </ligand>
</feature>
<dbReference type="AlphaFoldDB" id="A0AAW5C3P5"/>
<feature type="binding site" evidence="2">
    <location>
        <position position="194"/>
    </location>
    <ligand>
        <name>Zn(2+)</name>
        <dbReference type="ChEBI" id="CHEBI:29105"/>
    </ligand>
</feature>
<dbReference type="PROSITE" id="PS50305">
    <property type="entry name" value="SIRTUIN"/>
    <property type="match status" value="1"/>
</dbReference>
<dbReference type="Proteomes" id="UP001299608">
    <property type="component" value="Unassembled WGS sequence"/>
</dbReference>
<evidence type="ECO:0000259" key="3">
    <source>
        <dbReference type="PROSITE" id="PS50305"/>
    </source>
</evidence>
<organism evidence="4 5">
    <name type="scientific">Enterocloster aldenensis</name>
    <dbReference type="NCBI Taxonomy" id="358742"/>
    <lineage>
        <taxon>Bacteria</taxon>
        <taxon>Bacillati</taxon>
        <taxon>Bacillota</taxon>
        <taxon>Clostridia</taxon>
        <taxon>Lachnospirales</taxon>
        <taxon>Lachnospiraceae</taxon>
        <taxon>Enterocloster</taxon>
    </lineage>
</organism>
<dbReference type="InterPro" id="IPR029035">
    <property type="entry name" value="DHS-like_NAD/FAD-binding_dom"/>
</dbReference>
<dbReference type="GO" id="GO:0046872">
    <property type="term" value="F:metal ion binding"/>
    <property type="evidence" value="ECO:0007669"/>
    <property type="project" value="UniProtKB-KW"/>
</dbReference>
<feature type="binding site" evidence="2">
    <location>
        <position position="197"/>
    </location>
    <ligand>
        <name>Zn(2+)</name>
        <dbReference type="ChEBI" id="CHEBI:29105"/>
    </ligand>
</feature>
<feature type="domain" description="Deacetylase sirtuin-type" evidence="3">
    <location>
        <begin position="19"/>
        <end position="302"/>
    </location>
</feature>
<evidence type="ECO:0000313" key="4">
    <source>
        <dbReference type="EMBL" id="MCG4748660.1"/>
    </source>
</evidence>
<evidence type="ECO:0000313" key="5">
    <source>
        <dbReference type="Proteomes" id="UP001299608"/>
    </source>
</evidence>
<name>A0AAW5C3P5_9FIRM</name>
<evidence type="ECO:0000256" key="1">
    <source>
        <dbReference type="ARBA" id="ARBA00023027"/>
    </source>
</evidence>
<evidence type="ECO:0000256" key="2">
    <source>
        <dbReference type="PROSITE-ProRule" id="PRU00236"/>
    </source>
</evidence>
<comment type="caution">
    <text evidence="4">The sequence shown here is derived from an EMBL/GenBank/DDBJ whole genome shotgun (WGS) entry which is preliminary data.</text>
</comment>
<keyword evidence="1" id="KW-0520">NAD</keyword>
<proteinExistence type="predicted"/>
<feature type="binding site" evidence="2">
    <location>
        <position position="159"/>
    </location>
    <ligand>
        <name>Zn(2+)</name>
        <dbReference type="ChEBI" id="CHEBI:29105"/>
    </ligand>
</feature>